<dbReference type="Proteomes" id="UP000289238">
    <property type="component" value="Unassembled WGS sequence"/>
</dbReference>
<dbReference type="PROSITE" id="PS50928">
    <property type="entry name" value="ABC_TM1"/>
    <property type="match status" value="1"/>
</dbReference>
<protein>
    <submittedName>
        <fullName evidence="10">Putative spermidine/putrescine transport system permease protein</fullName>
    </submittedName>
</protein>
<dbReference type="EMBL" id="QOVM01000001">
    <property type="protein sequence ID" value="RXG24716.1"/>
    <property type="molecule type" value="Genomic_DNA"/>
</dbReference>
<feature type="transmembrane region" description="Helical" evidence="8">
    <location>
        <begin position="102"/>
        <end position="127"/>
    </location>
</feature>
<name>A0A4Q0PE30_9FLAO</name>
<evidence type="ECO:0000256" key="8">
    <source>
        <dbReference type="RuleBase" id="RU363032"/>
    </source>
</evidence>
<comment type="similarity">
    <text evidence="2">Belongs to the binding-protein-dependent transport system permease family. CysTW subfamily.</text>
</comment>
<sequence length="291" mass="32550">MKILERPLLKNKTSATGILLFIVLGVLPFAAAFIYALLYSFGLVGVISSGFTTEFWVSVIKTGSFFKSLGYSAAIAGIAVFLSVVIALWLTLKFKSALENKFILMMVYMPLAIPGLATAFFIIQLLAKGGFLSRISYASRLINESNEFPDLVNDNLALGIILAFLTMIIPFFMLLFLNVYKNERIEDLRILAYSLGATSRQVRNKVVLPILLKKTRVLIALYFIFLLGSYEVPLILGQESPQMISVLVIQELKQYDLDKIPEGYVVAVMYTIIVAIAAVFLFLPRKREQYV</sequence>
<evidence type="ECO:0000256" key="7">
    <source>
        <dbReference type="ARBA" id="ARBA00023136"/>
    </source>
</evidence>
<gene>
    <name evidence="10" type="ORF">DSM00_508</name>
</gene>
<evidence type="ECO:0000256" key="6">
    <source>
        <dbReference type="ARBA" id="ARBA00022989"/>
    </source>
</evidence>
<evidence type="ECO:0000256" key="3">
    <source>
        <dbReference type="ARBA" id="ARBA00022448"/>
    </source>
</evidence>
<comment type="subcellular location">
    <subcellularLocation>
        <location evidence="1 8">Cell membrane</location>
        <topology evidence="1 8">Multi-pass membrane protein</topology>
    </subcellularLocation>
</comment>
<comment type="caution">
    <text evidence="10">The sequence shown here is derived from an EMBL/GenBank/DDBJ whole genome shotgun (WGS) entry which is preliminary data.</text>
</comment>
<dbReference type="Pfam" id="PF00528">
    <property type="entry name" value="BPD_transp_1"/>
    <property type="match status" value="1"/>
</dbReference>
<evidence type="ECO:0000313" key="11">
    <source>
        <dbReference type="Proteomes" id="UP000289238"/>
    </source>
</evidence>
<keyword evidence="6 8" id="KW-1133">Transmembrane helix</keyword>
<dbReference type="InterPro" id="IPR035906">
    <property type="entry name" value="MetI-like_sf"/>
</dbReference>
<dbReference type="SUPFAM" id="SSF161098">
    <property type="entry name" value="MetI-like"/>
    <property type="match status" value="1"/>
</dbReference>
<dbReference type="GO" id="GO:0055085">
    <property type="term" value="P:transmembrane transport"/>
    <property type="evidence" value="ECO:0007669"/>
    <property type="project" value="InterPro"/>
</dbReference>
<dbReference type="AlphaFoldDB" id="A0A4Q0PE30"/>
<evidence type="ECO:0000256" key="2">
    <source>
        <dbReference type="ARBA" id="ARBA00007069"/>
    </source>
</evidence>
<keyword evidence="7 8" id="KW-0472">Membrane</keyword>
<feature type="transmembrane region" description="Helical" evidence="8">
    <location>
        <begin position="68"/>
        <end position="90"/>
    </location>
</feature>
<keyword evidence="11" id="KW-1185">Reference proteome</keyword>
<feature type="transmembrane region" description="Helical" evidence="8">
    <location>
        <begin position="20"/>
        <end position="48"/>
    </location>
</feature>
<dbReference type="PANTHER" id="PTHR42929">
    <property type="entry name" value="INNER MEMBRANE ABC TRANSPORTER PERMEASE PROTEIN YDCU-RELATED-RELATED"/>
    <property type="match status" value="1"/>
</dbReference>
<feature type="domain" description="ABC transmembrane type-1" evidence="9">
    <location>
        <begin position="65"/>
        <end position="281"/>
    </location>
</feature>
<dbReference type="InterPro" id="IPR000515">
    <property type="entry name" value="MetI-like"/>
</dbReference>
<proteinExistence type="inferred from homology"/>
<dbReference type="CDD" id="cd06261">
    <property type="entry name" value="TM_PBP2"/>
    <property type="match status" value="1"/>
</dbReference>
<evidence type="ECO:0000313" key="10">
    <source>
        <dbReference type="EMBL" id="RXG24716.1"/>
    </source>
</evidence>
<accession>A0A4Q0PE30</accession>
<evidence type="ECO:0000259" key="9">
    <source>
        <dbReference type="PROSITE" id="PS50928"/>
    </source>
</evidence>
<feature type="transmembrane region" description="Helical" evidence="8">
    <location>
        <begin position="156"/>
        <end position="180"/>
    </location>
</feature>
<keyword evidence="5 8" id="KW-0812">Transmembrane</keyword>
<feature type="transmembrane region" description="Helical" evidence="8">
    <location>
        <begin position="217"/>
        <end position="236"/>
    </location>
</feature>
<evidence type="ECO:0000256" key="1">
    <source>
        <dbReference type="ARBA" id="ARBA00004651"/>
    </source>
</evidence>
<dbReference type="GO" id="GO:0005886">
    <property type="term" value="C:plasma membrane"/>
    <property type="evidence" value="ECO:0007669"/>
    <property type="project" value="UniProtKB-SubCell"/>
</dbReference>
<feature type="transmembrane region" description="Helical" evidence="8">
    <location>
        <begin position="263"/>
        <end position="283"/>
    </location>
</feature>
<evidence type="ECO:0000256" key="4">
    <source>
        <dbReference type="ARBA" id="ARBA00022475"/>
    </source>
</evidence>
<keyword evidence="4" id="KW-1003">Cell membrane</keyword>
<dbReference type="Gene3D" id="1.10.3720.10">
    <property type="entry name" value="MetI-like"/>
    <property type="match status" value="1"/>
</dbReference>
<reference evidence="10 11" key="1">
    <citation type="submission" date="2018-07" db="EMBL/GenBank/DDBJ databases">
        <title>Leeuwenhoekiella genomics.</title>
        <authorList>
            <person name="Tahon G."/>
            <person name="Willems A."/>
        </authorList>
    </citation>
    <scope>NUCLEOTIDE SEQUENCE [LARGE SCALE GENOMIC DNA]</scope>
    <source>
        <strain evidence="10 11">LMG 22550</strain>
    </source>
</reference>
<dbReference type="PANTHER" id="PTHR42929:SF1">
    <property type="entry name" value="INNER MEMBRANE ABC TRANSPORTER PERMEASE PROTEIN YDCU-RELATED"/>
    <property type="match status" value="1"/>
</dbReference>
<organism evidence="10 11">
    <name type="scientific">Leeuwenhoekiella aequorea</name>
    <dbReference type="NCBI Taxonomy" id="283736"/>
    <lineage>
        <taxon>Bacteria</taxon>
        <taxon>Pseudomonadati</taxon>
        <taxon>Bacteroidota</taxon>
        <taxon>Flavobacteriia</taxon>
        <taxon>Flavobacteriales</taxon>
        <taxon>Flavobacteriaceae</taxon>
        <taxon>Leeuwenhoekiella</taxon>
    </lineage>
</organism>
<keyword evidence="3 8" id="KW-0813">Transport</keyword>
<evidence type="ECO:0000256" key="5">
    <source>
        <dbReference type="ARBA" id="ARBA00022692"/>
    </source>
</evidence>